<sequence>MKRSHLLSLIILLGTAAIFKGCGDSGTDETGSAISSTTSSSSSEVDSNSSSPQLFNAVGFSGAILNSKDGINWNTSTWNSLNYGPSKNLNGITYGGNTNLAVGWHSTIIASSDGNNWNDSSKGDLWRKCGNWNCKD</sequence>
<proteinExistence type="predicted"/>
<protein>
    <recommendedName>
        <fullName evidence="3">Photosynthesis system II assembly factor Ycf48/Hcf136-like domain-containing protein</fullName>
    </recommendedName>
</protein>
<evidence type="ECO:0008006" key="3">
    <source>
        <dbReference type="Google" id="ProtNLM"/>
    </source>
</evidence>
<dbReference type="EMBL" id="UINC01231096">
    <property type="protein sequence ID" value="SVE63489.1"/>
    <property type="molecule type" value="Genomic_DNA"/>
</dbReference>
<evidence type="ECO:0000313" key="2">
    <source>
        <dbReference type="EMBL" id="SVE63489.1"/>
    </source>
</evidence>
<reference evidence="2" key="1">
    <citation type="submission" date="2018-05" db="EMBL/GenBank/DDBJ databases">
        <authorList>
            <person name="Lanie J.A."/>
            <person name="Ng W.-L."/>
            <person name="Kazmierczak K.M."/>
            <person name="Andrzejewski T.M."/>
            <person name="Davidsen T.M."/>
            <person name="Wayne K.J."/>
            <person name="Tettelin H."/>
            <person name="Glass J.I."/>
            <person name="Rusch D."/>
            <person name="Podicherti R."/>
            <person name="Tsui H.-C.T."/>
            <person name="Winkler M.E."/>
        </authorList>
    </citation>
    <scope>NUCLEOTIDE SEQUENCE</scope>
</reference>
<feature type="region of interest" description="Disordered" evidence="1">
    <location>
        <begin position="30"/>
        <end position="51"/>
    </location>
</feature>
<gene>
    <name evidence="2" type="ORF">METZ01_LOCUS516343</name>
</gene>
<name>A0A383F3F5_9ZZZZ</name>
<evidence type="ECO:0000256" key="1">
    <source>
        <dbReference type="SAM" id="MobiDB-lite"/>
    </source>
</evidence>
<accession>A0A383F3F5</accession>
<organism evidence="2">
    <name type="scientific">marine metagenome</name>
    <dbReference type="NCBI Taxonomy" id="408172"/>
    <lineage>
        <taxon>unclassified sequences</taxon>
        <taxon>metagenomes</taxon>
        <taxon>ecological metagenomes</taxon>
    </lineage>
</organism>
<dbReference type="AlphaFoldDB" id="A0A383F3F5"/>